<evidence type="ECO:0000256" key="12">
    <source>
        <dbReference type="RuleBase" id="RU003832"/>
    </source>
</evidence>
<dbReference type="Gene3D" id="3.40.50.11660">
    <property type="entry name" value="Glycosyl transferase family 10, C-terminal domain"/>
    <property type="match status" value="1"/>
</dbReference>
<keyword evidence="9 12" id="KW-0333">Golgi apparatus</keyword>
<evidence type="ECO:0000256" key="11">
    <source>
        <dbReference type="ARBA" id="ARBA00023180"/>
    </source>
</evidence>
<evidence type="ECO:0000313" key="15">
    <source>
        <dbReference type="EMBL" id="KAJ1358310.1"/>
    </source>
</evidence>
<dbReference type="PANTHER" id="PTHR48438:SF1">
    <property type="entry name" value="ALPHA-(1,3)-FUCOSYLTRANSFERASE C-RELATED"/>
    <property type="match status" value="1"/>
</dbReference>
<dbReference type="InterPro" id="IPR055270">
    <property type="entry name" value="Glyco_tran_10_C"/>
</dbReference>
<dbReference type="FunFam" id="3.40.50.11660:FF:000002">
    <property type="entry name" value="Alpha-(1,3)-fucosyltransferase"/>
    <property type="match status" value="1"/>
</dbReference>
<evidence type="ECO:0000256" key="1">
    <source>
        <dbReference type="ARBA" id="ARBA00004447"/>
    </source>
</evidence>
<comment type="similarity">
    <text evidence="3 12">Belongs to the glycosyltransferase 10 family.</text>
</comment>
<gene>
    <name evidence="15" type="ORF">KIN20_016712</name>
</gene>
<dbReference type="InterPro" id="IPR031481">
    <property type="entry name" value="Glyco_tran_10_N"/>
</dbReference>
<evidence type="ECO:0000256" key="6">
    <source>
        <dbReference type="ARBA" id="ARBA00022692"/>
    </source>
</evidence>
<comment type="subcellular location">
    <subcellularLocation>
        <location evidence="1 12">Golgi apparatus</location>
        <location evidence="1 12">Golgi stack membrane</location>
        <topology evidence="1 12">Single-pass type II membrane protein</topology>
    </subcellularLocation>
</comment>
<accession>A0AAD5MHR1</accession>
<comment type="pathway">
    <text evidence="2">Protein modification; protein glycosylation.</text>
</comment>
<keyword evidence="8" id="KW-1133">Transmembrane helix</keyword>
<reference evidence="15" key="1">
    <citation type="submission" date="2021-06" db="EMBL/GenBank/DDBJ databases">
        <title>Parelaphostrongylus tenuis whole genome reference sequence.</title>
        <authorList>
            <person name="Garwood T.J."/>
            <person name="Larsen P.A."/>
            <person name="Fountain-Jones N.M."/>
            <person name="Garbe J.R."/>
            <person name="Macchietto M.G."/>
            <person name="Kania S.A."/>
            <person name="Gerhold R.W."/>
            <person name="Richards J.E."/>
            <person name="Wolf T.M."/>
        </authorList>
    </citation>
    <scope>NUCLEOTIDE SEQUENCE</scope>
    <source>
        <strain evidence="15">MNPRO001-30</strain>
        <tissue evidence="15">Meninges</tissue>
    </source>
</reference>
<keyword evidence="16" id="KW-1185">Reference proteome</keyword>
<dbReference type="Proteomes" id="UP001196413">
    <property type="component" value="Unassembled WGS sequence"/>
</dbReference>
<name>A0AAD5MHR1_PARTN</name>
<dbReference type="PANTHER" id="PTHR48438">
    <property type="entry name" value="ALPHA-(1,3)-FUCOSYLTRANSFERASE C-RELATED"/>
    <property type="match status" value="1"/>
</dbReference>
<evidence type="ECO:0000256" key="2">
    <source>
        <dbReference type="ARBA" id="ARBA00004922"/>
    </source>
</evidence>
<dbReference type="InterPro" id="IPR038577">
    <property type="entry name" value="GT10-like_C_sf"/>
</dbReference>
<dbReference type="SUPFAM" id="SSF53756">
    <property type="entry name" value="UDP-Glycosyltransferase/glycogen phosphorylase"/>
    <property type="match status" value="1"/>
</dbReference>
<dbReference type="EC" id="2.4.1.-" evidence="12"/>
<dbReference type="AlphaFoldDB" id="A0AAD5MHR1"/>
<dbReference type="GO" id="GO:0008417">
    <property type="term" value="F:fucosyltransferase activity"/>
    <property type="evidence" value="ECO:0007669"/>
    <property type="project" value="InterPro"/>
</dbReference>
<dbReference type="EMBL" id="JAHQIW010003360">
    <property type="protein sequence ID" value="KAJ1358310.1"/>
    <property type="molecule type" value="Genomic_DNA"/>
</dbReference>
<sequence>MAAKFNDVSVQIAFKKTYGDLATNSRDASAYVIHGRSVDISDLPSSRSKSLRVLMLMESPYHAGDAIHQLPRDYFNATITYRRDSRYFYPYGYFVKRNGEEKADDVITKKQLLAGIKKKTRGSLIFVSNCNTPSKREELIKQLGEFTPITVRGGCENELIVGDEMRSSSCMEACDDDSLIATHRFYISFENSNCNDYITEKFFERVSQMLVPIVARRRIYEAAGIPHGSFIALDDFGSMKELGDHLRDLRTNDTKYLK</sequence>
<feature type="domain" description="Fucosyltransferase N-terminal" evidence="14">
    <location>
        <begin position="26"/>
        <end position="92"/>
    </location>
</feature>
<dbReference type="GO" id="GO:0032580">
    <property type="term" value="C:Golgi cisterna membrane"/>
    <property type="evidence" value="ECO:0007669"/>
    <property type="project" value="UniProtKB-SubCell"/>
</dbReference>
<evidence type="ECO:0000256" key="10">
    <source>
        <dbReference type="ARBA" id="ARBA00023136"/>
    </source>
</evidence>
<feature type="domain" description="Fucosyltransferase C-terminal" evidence="13">
    <location>
        <begin position="117"/>
        <end position="258"/>
    </location>
</feature>
<proteinExistence type="inferred from homology"/>
<organism evidence="15 16">
    <name type="scientific">Parelaphostrongylus tenuis</name>
    <name type="common">Meningeal worm</name>
    <dbReference type="NCBI Taxonomy" id="148309"/>
    <lineage>
        <taxon>Eukaryota</taxon>
        <taxon>Metazoa</taxon>
        <taxon>Ecdysozoa</taxon>
        <taxon>Nematoda</taxon>
        <taxon>Chromadorea</taxon>
        <taxon>Rhabditida</taxon>
        <taxon>Rhabditina</taxon>
        <taxon>Rhabditomorpha</taxon>
        <taxon>Strongyloidea</taxon>
        <taxon>Metastrongylidae</taxon>
        <taxon>Parelaphostrongylus</taxon>
    </lineage>
</organism>
<evidence type="ECO:0000259" key="14">
    <source>
        <dbReference type="Pfam" id="PF17039"/>
    </source>
</evidence>
<evidence type="ECO:0000256" key="3">
    <source>
        <dbReference type="ARBA" id="ARBA00008919"/>
    </source>
</evidence>
<dbReference type="Pfam" id="PF17039">
    <property type="entry name" value="Glyco_tran_10_N"/>
    <property type="match status" value="1"/>
</dbReference>
<protein>
    <recommendedName>
        <fullName evidence="12">Fucosyltransferase</fullName>
        <ecNumber evidence="12">2.4.1.-</ecNumber>
    </recommendedName>
</protein>
<evidence type="ECO:0000256" key="8">
    <source>
        <dbReference type="ARBA" id="ARBA00022989"/>
    </source>
</evidence>
<keyword evidence="6 12" id="KW-0812">Transmembrane</keyword>
<comment type="caution">
    <text evidence="15">The sequence shown here is derived from an EMBL/GenBank/DDBJ whole genome shotgun (WGS) entry which is preliminary data.</text>
</comment>
<evidence type="ECO:0000313" key="16">
    <source>
        <dbReference type="Proteomes" id="UP001196413"/>
    </source>
</evidence>
<evidence type="ECO:0000256" key="4">
    <source>
        <dbReference type="ARBA" id="ARBA00022676"/>
    </source>
</evidence>
<dbReference type="InterPro" id="IPR001503">
    <property type="entry name" value="Glyco_trans_10"/>
</dbReference>
<evidence type="ECO:0000259" key="13">
    <source>
        <dbReference type="Pfam" id="PF00852"/>
    </source>
</evidence>
<evidence type="ECO:0000256" key="5">
    <source>
        <dbReference type="ARBA" id="ARBA00022679"/>
    </source>
</evidence>
<dbReference type="Pfam" id="PF00852">
    <property type="entry name" value="Glyco_transf_10"/>
    <property type="match status" value="1"/>
</dbReference>
<evidence type="ECO:0000256" key="7">
    <source>
        <dbReference type="ARBA" id="ARBA00022968"/>
    </source>
</evidence>
<keyword evidence="7" id="KW-0735">Signal-anchor</keyword>
<evidence type="ECO:0000256" key="9">
    <source>
        <dbReference type="ARBA" id="ARBA00023034"/>
    </source>
</evidence>
<keyword evidence="10" id="KW-0472">Membrane</keyword>
<keyword evidence="5 12" id="KW-0808">Transferase</keyword>
<keyword evidence="4 12" id="KW-0328">Glycosyltransferase</keyword>
<keyword evidence="11" id="KW-0325">Glycoprotein</keyword>